<evidence type="ECO:0000259" key="7">
    <source>
        <dbReference type="Pfam" id="PF00728"/>
    </source>
</evidence>
<dbReference type="AlphaFoldDB" id="A0A948RUH4"/>
<dbReference type="InterPro" id="IPR029018">
    <property type="entry name" value="Hex-like_dom2"/>
</dbReference>
<keyword evidence="5" id="KW-0326">Glycosidase</keyword>
<evidence type="ECO:0000313" key="9">
    <source>
        <dbReference type="EMBL" id="MBU2689788.1"/>
    </source>
</evidence>
<dbReference type="SUPFAM" id="SSF55545">
    <property type="entry name" value="beta-N-acetylhexosaminidase-like domain"/>
    <property type="match status" value="1"/>
</dbReference>
<feature type="domain" description="Glycoside hydrolase family 20 catalytic" evidence="7">
    <location>
        <begin position="153"/>
        <end position="398"/>
    </location>
</feature>
<proteinExistence type="inferred from homology"/>
<dbReference type="PRINTS" id="PR00738">
    <property type="entry name" value="GLHYDRLASE20"/>
</dbReference>
<dbReference type="InterPro" id="IPR015882">
    <property type="entry name" value="HEX_bac_N"/>
</dbReference>
<dbReference type="CDD" id="cd06565">
    <property type="entry name" value="GH20_GcnA-like"/>
    <property type="match status" value="1"/>
</dbReference>
<sequence length="645" mass="71872">MSLDLLHPRPQQIRDLGSHWTIPRRVPIVPPLAGAVDGTADALDATVAGGGAPCDLPLRRLSDGLKGQGIEPSLTPSSERLEGGIRLQIDRSLFSKPQSYEMALIPTGLEITAADDAGLFYGILTFCQLLQLYPSSGAALTLPTLFIRDEPDFIHRGVMLDVSRDRIPTMPTLYELVDLLAGWKINQLQLYMEHTFAYRGHAVVWKDADPFTPEEIQALDRYCRERYIELVPNQNSFGHLHHWLIHAPYRSLAECPDGVEHPFSPSREPFSLCPIDPRSISFLRDLYDQLLPNFTSRQFNVGLDETFDLGMGRSAEVCQREGRGRVYLEFLRKIHQLVAERSRKMQFWGDIILHYPELIGECPSDAIALEWGYEANHPFEEHLETFVQAGLEFYVCPGTSSWNSLAGRTKNALGNLSRAAVAGHAAGASGYLITDWGDHGHLQPPPVSTLGFLAGAAYSWNVSSASDPKHFDIPRLLDAHAFKDRTLAMADVVYGLGNLYRTAGSQVANGSALFYLLLFPDLPLNDNRFQGLTAASLGRTIDQIEDLFLKLSAAEIARTDAGLLISEFQWVASMLRFSCRMGLARFEHPSGGSLGAIPGAERLRLAGDLRDLLKEHQRLWRCRSRPGGLRNSSRRLERVIRLLEK</sequence>
<dbReference type="GO" id="GO:0004563">
    <property type="term" value="F:beta-N-acetylhexosaminidase activity"/>
    <property type="evidence" value="ECO:0007669"/>
    <property type="project" value="UniProtKB-EC"/>
</dbReference>
<keyword evidence="4" id="KW-0378">Hydrolase</keyword>
<dbReference type="PANTHER" id="PTHR22600:SF57">
    <property type="entry name" value="BETA-N-ACETYLHEXOSAMINIDASE"/>
    <property type="match status" value="1"/>
</dbReference>
<dbReference type="PANTHER" id="PTHR22600">
    <property type="entry name" value="BETA-HEXOSAMINIDASE"/>
    <property type="match status" value="1"/>
</dbReference>
<feature type="domain" description="Beta-hexosaminidase bacterial type N-terminal" evidence="8">
    <location>
        <begin position="58"/>
        <end position="149"/>
    </location>
</feature>
<dbReference type="InterPro" id="IPR025705">
    <property type="entry name" value="Beta_hexosaminidase_sua/sub"/>
</dbReference>
<dbReference type="GO" id="GO:0016020">
    <property type="term" value="C:membrane"/>
    <property type="evidence" value="ECO:0007669"/>
    <property type="project" value="TreeGrafter"/>
</dbReference>
<evidence type="ECO:0000256" key="5">
    <source>
        <dbReference type="ARBA" id="ARBA00023295"/>
    </source>
</evidence>
<name>A0A948RUH4_UNCEI</name>
<dbReference type="Gene3D" id="3.30.379.10">
    <property type="entry name" value="Chitobiase/beta-hexosaminidase domain 2-like"/>
    <property type="match status" value="1"/>
</dbReference>
<dbReference type="SUPFAM" id="SSF51445">
    <property type="entry name" value="(Trans)glycosidases"/>
    <property type="match status" value="1"/>
</dbReference>
<evidence type="ECO:0000256" key="2">
    <source>
        <dbReference type="ARBA" id="ARBA00006285"/>
    </source>
</evidence>
<dbReference type="Pfam" id="PF02838">
    <property type="entry name" value="Glyco_hydro_20b"/>
    <property type="match status" value="1"/>
</dbReference>
<gene>
    <name evidence="9" type="ORF">KJ970_02595</name>
</gene>
<comment type="similarity">
    <text evidence="2">Belongs to the glycosyl hydrolase 20 family.</text>
</comment>
<evidence type="ECO:0000313" key="10">
    <source>
        <dbReference type="Proteomes" id="UP000777784"/>
    </source>
</evidence>
<organism evidence="9 10">
    <name type="scientific">Eiseniibacteriota bacterium</name>
    <dbReference type="NCBI Taxonomy" id="2212470"/>
    <lineage>
        <taxon>Bacteria</taxon>
        <taxon>Candidatus Eiseniibacteriota</taxon>
    </lineage>
</organism>
<dbReference type="GO" id="GO:0030203">
    <property type="term" value="P:glycosaminoglycan metabolic process"/>
    <property type="evidence" value="ECO:0007669"/>
    <property type="project" value="TreeGrafter"/>
</dbReference>
<accession>A0A948RUH4</accession>
<dbReference type="GO" id="GO:0005975">
    <property type="term" value="P:carbohydrate metabolic process"/>
    <property type="evidence" value="ECO:0007669"/>
    <property type="project" value="InterPro"/>
</dbReference>
<comment type="catalytic activity">
    <reaction evidence="1">
        <text>Hydrolysis of terminal non-reducing N-acetyl-D-hexosamine residues in N-acetyl-beta-D-hexosaminides.</text>
        <dbReference type="EC" id="3.2.1.52"/>
    </reaction>
</comment>
<dbReference type="InterPro" id="IPR017853">
    <property type="entry name" value="GH"/>
</dbReference>
<evidence type="ECO:0000259" key="8">
    <source>
        <dbReference type="Pfam" id="PF02838"/>
    </source>
</evidence>
<protein>
    <recommendedName>
        <fullName evidence="3">beta-N-acetylhexosaminidase</fullName>
        <ecNumber evidence="3">3.2.1.52</ecNumber>
    </recommendedName>
</protein>
<evidence type="ECO:0000256" key="4">
    <source>
        <dbReference type="ARBA" id="ARBA00022801"/>
    </source>
</evidence>
<evidence type="ECO:0000256" key="3">
    <source>
        <dbReference type="ARBA" id="ARBA00012663"/>
    </source>
</evidence>
<dbReference type="InterPro" id="IPR015883">
    <property type="entry name" value="Glyco_hydro_20_cat"/>
</dbReference>
<evidence type="ECO:0000256" key="1">
    <source>
        <dbReference type="ARBA" id="ARBA00001231"/>
    </source>
</evidence>
<dbReference type="EMBL" id="JAHJDP010000018">
    <property type="protein sequence ID" value="MBU2689788.1"/>
    <property type="molecule type" value="Genomic_DNA"/>
</dbReference>
<dbReference type="Proteomes" id="UP000777784">
    <property type="component" value="Unassembled WGS sequence"/>
</dbReference>
<evidence type="ECO:0000256" key="6">
    <source>
        <dbReference type="PIRSR" id="PIRSR625705-1"/>
    </source>
</evidence>
<comment type="caution">
    <text evidence="9">The sequence shown here is derived from an EMBL/GenBank/DDBJ whole genome shotgun (WGS) entry which is preliminary data.</text>
</comment>
<reference evidence="9" key="1">
    <citation type="submission" date="2021-05" db="EMBL/GenBank/DDBJ databases">
        <title>Energy efficiency and biological interactions define the core microbiome of deep oligotrophic groundwater.</title>
        <authorList>
            <person name="Mehrshad M."/>
            <person name="Lopez-Fernandez M."/>
            <person name="Bell E."/>
            <person name="Bernier-Latmani R."/>
            <person name="Bertilsson S."/>
            <person name="Dopson M."/>
        </authorList>
    </citation>
    <scope>NUCLEOTIDE SEQUENCE</scope>
    <source>
        <strain evidence="9">Modern_marine.mb.64</strain>
    </source>
</reference>
<dbReference type="EC" id="3.2.1.52" evidence="3"/>
<dbReference type="Gene3D" id="3.20.20.80">
    <property type="entry name" value="Glycosidases"/>
    <property type="match status" value="1"/>
</dbReference>
<dbReference type="Pfam" id="PF00728">
    <property type="entry name" value="Glyco_hydro_20"/>
    <property type="match status" value="1"/>
</dbReference>
<feature type="active site" description="Proton donor" evidence="6">
    <location>
        <position position="305"/>
    </location>
</feature>